<proteinExistence type="predicted"/>
<dbReference type="SUPFAM" id="SSF48403">
    <property type="entry name" value="Ankyrin repeat"/>
    <property type="match status" value="1"/>
</dbReference>
<gene>
    <name evidence="1" type="ORF">EV139_2113</name>
</gene>
<keyword evidence="2" id="KW-1185">Reference proteome</keyword>
<comment type="caution">
    <text evidence="1">The sequence shown here is derived from an EMBL/GenBank/DDBJ whole genome shotgun (WGS) entry which is preliminary data.</text>
</comment>
<evidence type="ECO:0000313" key="1">
    <source>
        <dbReference type="EMBL" id="RZT64691.1"/>
    </source>
</evidence>
<dbReference type="InterPro" id="IPR036770">
    <property type="entry name" value="Ankyrin_rpt-contain_sf"/>
</dbReference>
<dbReference type="RefSeq" id="WP_130454283.1">
    <property type="nucleotide sequence ID" value="NZ_QYAG01000001.1"/>
</dbReference>
<dbReference type="Gene3D" id="1.25.40.20">
    <property type="entry name" value="Ankyrin repeat-containing domain"/>
    <property type="match status" value="1"/>
</dbReference>
<dbReference type="Proteomes" id="UP000291832">
    <property type="component" value="Unassembled WGS sequence"/>
</dbReference>
<sequence length="215" mass="23679">MTVEWPGVVDSGSLTENHVASVTLLADAARAGRWDDVFGLLDANERLSANQWRIGGRSLFAPLHQAAWLGAPVDVVAELIRRGGWRSLRTAEGDRPIDLSRQRGHGHLTEVLAVRVPHEQEQQRFAAWDRHLAELISARTERVGHVSVRPVPTELIALEPLEDLYFGYPGMYGGFSMSIFKDRLFVESSSRVVGGSGQAHVITEGSCVLVEEGFD</sequence>
<name>A0A4Q7TUS7_9MICO</name>
<dbReference type="OrthoDB" id="1551450at2"/>
<reference evidence="1 2" key="1">
    <citation type="journal article" date="2015" name="Stand. Genomic Sci.">
        <title>Genomic Encyclopedia of Bacterial and Archaeal Type Strains, Phase III: the genomes of soil and plant-associated and newly described type strains.</title>
        <authorList>
            <person name="Whitman W.B."/>
            <person name="Woyke T."/>
            <person name="Klenk H.P."/>
            <person name="Zhou Y."/>
            <person name="Lilburn T.G."/>
            <person name="Beck B.J."/>
            <person name="De Vos P."/>
            <person name="Vandamme P."/>
            <person name="Eisen J.A."/>
            <person name="Garrity G."/>
            <person name="Hugenholtz P."/>
            <person name="Kyrpides N.C."/>
        </authorList>
    </citation>
    <scope>NUCLEOTIDE SEQUENCE [LARGE SCALE GENOMIC DNA]</scope>
    <source>
        <strain evidence="1 2">RF6</strain>
    </source>
</reference>
<protein>
    <submittedName>
        <fullName evidence="1">Uncharacterized protein</fullName>
    </submittedName>
</protein>
<evidence type="ECO:0000313" key="2">
    <source>
        <dbReference type="Proteomes" id="UP000291832"/>
    </source>
</evidence>
<dbReference type="AlphaFoldDB" id="A0A4Q7TUS7"/>
<dbReference type="EMBL" id="SHKI01000005">
    <property type="protein sequence ID" value="RZT64691.1"/>
    <property type="molecule type" value="Genomic_DNA"/>
</dbReference>
<organism evidence="1 2">
    <name type="scientific">Leucobacter luti</name>
    <dbReference type="NCBI Taxonomy" id="340320"/>
    <lineage>
        <taxon>Bacteria</taxon>
        <taxon>Bacillati</taxon>
        <taxon>Actinomycetota</taxon>
        <taxon>Actinomycetes</taxon>
        <taxon>Micrococcales</taxon>
        <taxon>Microbacteriaceae</taxon>
        <taxon>Leucobacter</taxon>
    </lineage>
</organism>
<accession>A0A4Q7TUS7</accession>